<dbReference type="GeneID" id="5491446"/>
<dbReference type="RefSeq" id="XP_001595354.1">
    <property type="nucleotide sequence ID" value="XM_001595304.1"/>
</dbReference>
<evidence type="ECO:0000313" key="1">
    <source>
        <dbReference type="EMBL" id="EDO00969.1"/>
    </source>
</evidence>
<proteinExistence type="predicted"/>
<name>A7EDQ3_SCLS1</name>
<sequence length="84" mass="10112">MYIYAERQIYKASGQFKARLMFREDVTSSSRHLITSSFGSQKGYRSIVRDKIKALFHRQRKVNEKVERKARDVEIWNIGRKMER</sequence>
<evidence type="ECO:0000313" key="2">
    <source>
        <dbReference type="Proteomes" id="UP000001312"/>
    </source>
</evidence>
<keyword evidence="2" id="KW-1185">Reference proteome</keyword>
<accession>A7EDQ3</accession>
<dbReference type="KEGG" id="ssl:SS1G_03443"/>
<reference evidence="2" key="1">
    <citation type="journal article" date="2011" name="PLoS Genet.">
        <title>Genomic analysis of the necrotrophic fungal pathogens Sclerotinia sclerotiorum and Botrytis cinerea.</title>
        <authorList>
            <person name="Amselem J."/>
            <person name="Cuomo C.A."/>
            <person name="van Kan J.A."/>
            <person name="Viaud M."/>
            <person name="Benito E.P."/>
            <person name="Couloux A."/>
            <person name="Coutinho P.M."/>
            <person name="de Vries R.P."/>
            <person name="Dyer P.S."/>
            <person name="Fillinger S."/>
            <person name="Fournier E."/>
            <person name="Gout L."/>
            <person name="Hahn M."/>
            <person name="Kohn L."/>
            <person name="Lapalu N."/>
            <person name="Plummer K.M."/>
            <person name="Pradier J.M."/>
            <person name="Quevillon E."/>
            <person name="Sharon A."/>
            <person name="Simon A."/>
            <person name="ten Have A."/>
            <person name="Tudzynski B."/>
            <person name="Tudzynski P."/>
            <person name="Wincker P."/>
            <person name="Andrew M."/>
            <person name="Anthouard V."/>
            <person name="Beever R.E."/>
            <person name="Beffa R."/>
            <person name="Benoit I."/>
            <person name="Bouzid O."/>
            <person name="Brault B."/>
            <person name="Chen Z."/>
            <person name="Choquer M."/>
            <person name="Collemare J."/>
            <person name="Cotton P."/>
            <person name="Danchin E.G."/>
            <person name="Da Silva C."/>
            <person name="Gautier A."/>
            <person name="Giraud C."/>
            <person name="Giraud T."/>
            <person name="Gonzalez C."/>
            <person name="Grossetete S."/>
            <person name="Guldener U."/>
            <person name="Henrissat B."/>
            <person name="Howlett B.J."/>
            <person name="Kodira C."/>
            <person name="Kretschmer M."/>
            <person name="Lappartient A."/>
            <person name="Leroch M."/>
            <person name="Levis C."/>
            <person name="Mauceli E."/>
            <person name="Neuveglise C."/>
            <person name="Oeser B."/>
            <person name="Pearson M."/>
            <person name="Poulain J."/>
            <person name="Poussereau N."/>
            <person name="Quesneville H."/>
            <person name="Rascle C."/>
            <person name="Schumacher J."/>
            <person name="Segurens B."/>
            <person name="Sexton A."/>
            <person name="Silva E."/>
            <person name="Sirven C."/>
            <person name="Soanes D.M."/>
            <person name="Talbot N.J."/>
            <person name="Templeton M."/>
            <person name="Yandava C."/>
            <person name="Yarden O."/>
            <person name="Zeng Q."/>
            <person name="Rollins J.A."/>
            <person name="Lebrun M.H."/>
            <person name="Dickman M."/>
        </authorList>
    </citation>
    <scope>NUCLEOTIDE SEQUENCE [LARGE SCALE GENOMIC DNA]</scope>
    <source>
        <strain evidence="2">ATCC 18683 / 1980 / Ss-1</strain>
    </source>
</reference>
<protein>
    <submittedName>
        <fullName evidence="1">Uncharacterized protein</fullName>
    </submittedName>
</protein>
<dbReference type="HOGENOM" id="CLU_2528827_0_0_1"/>
<dbReference type="AlphaFoldDB" id="A7EDQ3"/>
<dbReference type="Proteomes" id="UP000001312">
    <property type="component" value="Unassembled WGS sequence"/>
</dbReference>
<organism evidence="1 2">
    <name type="scientific">Sclerotinia sclerotiorum (strain ATCC 18683 / 1980 / Ss-1)</name>
    <name type="common">White mold</name>
    <name type="synonym">Whetzelinia sclerotiorum</name>
    <dbReference type="NCBI Taxonomy" id="665079"/>
    <lineage>
        <taxon>Eukaryota</taxon>
        <taxon>Fungi</taxon>
        <taxon>Dikarya</taxon>
        <taxon>Ascomycota</taxon>
        <taxon>Pezizomycotina</taxon>
        <taxon>Leotiomycetes</taxon>
        <taxon>Helotiales</taxon>
        <taxon>Sclerotiniaceae</taxon>
        <taxon>Sclerotinia</taxon>
    </lineage>
</organism>
<dbReference type="InParanoid" id="A7EDQ3"/>
<gene>
    <name evidence="1" type="ORF">SS1G_03443</name>
</gene>
<dbReference type="EMBL" id="CH476624">
    <property type="protein sequence ID" value="EDO00969.1"/>
    <property type="molecule type" value="Genomic_DNA"/>
</dbReference>